<protein>
    <recommendedName>
        <fullName evidence="2">NADH:ubiquinone oxidoreductase-like 20kDa subunit domain-containing protein</fullName>
    </recommendedName>
</protein>
<dbReference type="GO" id="GO:0016491">
    <property type="term" value="F:oxidoreductase activity"/>
    <property type="evidence" value="ECO:0007669"/>
    <property type="project" value="UniProtKB-KW"/>
</dbReference>
<dbReference type="GO" id="GO:0051536">
    <property type="term" value="F:iron-sulfur cluster binding"/>
    <property type="evidence" value="ECO:0007669"/>
    <property type="project" value="InterPro"/>
</dbReference>
<dbReference type="EMBL" id="LJUI01000120">
    <property type="protein sequence ID" value="KPK67553.1"/>
    <property type="molecule type" value="Genomic_DNA"/>
</dbReference>
<feature type="domain" description="NADH:ubiquinone oxidoreductase-like 20kDa subunit" evidence="2">
    <location>
        <begin position="15"/>
        <end position="150"/>
    </location>
</feature>
<keyword evidence="1" id="KW-0560">Oxidoreductase</keyword>
<dbReference type="AlphaFoldDB" id="A0A0S8G4S7"/>
<dbReference type="InterPro" id="IPR051349">
    <property type="entry name" value="Hydrogenase_assoc-protein"/>
</dbReference>
<gene>
    <name evidence="3" type="ORF">AMJ82_10420</name>
</gene>
<proteinExistence type="predicted"/>
<organism evidence="3 4">
    <name type="scientific">candidate division TA06 bacterium SM23_40</name>
    <dbReference type="NCBI Taxonomy" id="1703774"/>
    <lineage>
        <taxon>Bacteria</taxon>
        <taxon>Bacteria division TA06</taxon>
    </lineage>
</organism>
<dbReference type="InterPro" id="IPR037024">
    <property type="entry name" value="NiFe_Hase_small_N_sf"/>
</dbReference>
<evidence type="ECO:0000259" key="2">
    <source>
        <dbReference type="Pfam" id="PF01058"/>
    </source>
</evidence>
<evidence type="ECO:0000313" key="4">
    <source>
        <dbReference type="Proteomes" id="UP000051717"/>
    </source>
</evidence>
<sequence length="255" mass="28350">MGTGKRIGIFKYSSCAGCQFQLFYFQHYVLETIQAVDIVYCKMLQSGGEEDGPFDLALIEGAITEQWQADQLKRIRERSELLAPIGSCAVCGGVPAIKNTAHELDAQRRVYEDISVVHSLKAHPVDHYVRVDGYVRGCPPGVRDLAELVKSLLLNKTPRFLDYSVCVECKLEEAICVLVAYQEPCMGPVTNAGCGALCPSRGRACYGCWGPMKDANAKALADRFERMGLGREEIYRRFTEFGEPTVEWKPGQVKP</sequence>
<evidence type="ECO:0000256" key="1">
    <source>
        <dbReference type="ARBA" id="ARBA00023002"/>
    </source>
</evidence>
<name>A0A0S8G4S7_UNCT6</name>
<dbReference type="Gene3D" id="3.40.50.700">
    <property type="entry name" value="NADH:ubiquinone oxidoreductase-like, 20kDa subunit"/>
    <property type="match status" value="1"/>
</dbReference>
<dbReference type="Proteomes" id="UP000051717">
    <property type="component" value="Unassembled WGS sequence"/>
</dbReference>
<dbReference type="InterPro" id="IPR006137">
    <property type="entry name" value="NADH_UbQ_OxRdtase-like_20kDa"/>
</dbReference>
<dbReference type="SUPFAM" id="SSF56770">
    <property type="entry name" value="HydA/Nqo6-like"/>
    <property type="match status" value="1"/>
</dbReference>
<dbReference type="PANTHER" id="PTHR42845:SF3">
    <property type="entry name" value="CYTOSOLIC NIFE-HYDROGENASE, DELTA SUBUNIT"/>
    <property type="match status" value="1"/>
</dbReference>
<comment type="caution">
    <text evidence="3">The sequence shown here is derived from an EMBL/GenBank/DDBJ whole genome shotgun (WGS) entry which is preliminary data.</text>
</comment>
<dbReference type="Pfam" id="PF01058">
    <property type="entry name" value="Oxidored_q6"/>
    <property type="match status" value="1"/>
</dbReference>
<accession>A0A0S8G4S7</accession>
<evidence type="ECO:0000313" key="3">
    <source>
        <dbReference type="EMBL" id="KPK67553.1"/>
    </source>
</evidence>
<reference evidence="3 4" key="1">
    <citation type="journal article" date="2015" name="Microbiome">
        <title>Genomic resolution of linkages in carbon, nitrogen, and sulfur cycling among widespread estuary sediment bacteria.</title>
        <authorList>
            <person name="Baker B.J."/>
            <person name="Lazar C.S."/>
            <person name="Teske A.P."/>
            <person name="Dick G.J."/>
        </authorList>
    </citation>
    <scope>NUCLEOTIDE SEQUENCE [LARGE SCALE GENOMIC DNA]</scope>
    <source>
        <strain evidence="3">SM23_40</strain>
    </source>
</reference>
<dbReference type="PANTHER" id="PTHR42845">
    <property type="entry name" value="COENZYME F420-REDUCING HYDROGENASE, GAMMA SUBUNIT"/>
    <property type="match status" value="1"/>
</dbReference>